<dbReference type="Pfam" id="PF00069">
    <property type="entry name" value="Pkinase"/>
    <property type="match status" value="1"/>
</dbReference>
<dbReference type="SUPFAM" id="SSF56112">
    <property type="entry name" value="Protein kinase-like (PK-like)"/>
    <property type="match status" value="1"/>
</dbReference>
<gene>
    <name evidence="9" type="primary">Contig2796.g2995</name>
    <name evidence="9" type="ORF">STYLEM_8068</name>
</gene>
<feature type="binding site" evidence="6">
    <location>
        <position position="34"/>
    </location>
    <ligand>
        <name>ATP</name>
        <dbReference type="ChEBI" id="CHEBI:30616"/>
    </ligand>
</feature>
<dbReference type="InterPro" id="IPR011009">
    <property type="entry name" value="Kinase-like_dom_sf"/>
</dbReference>
<dbReference type="InterPro" id="IPR008271">
    <property type="entry name" value="Ser/Thr_kinase_AS"/>
</dbReference>
<evidence type="ECO:0000256" key="2">
    <source>
        <dbReference type="ARBA" id="ARBA00022679"/>
    </source>
</evidence>
<evidence type="ECO:0000256" key="5">
    <source>
        <dbReference type="ARBA" id="ARBA00022840"/>
    </source>
</evidence>
<dbReference type="GO" id="GO:0004674">
    <property type="term" value="F:protein serine/threonine kinase activity"/>
    <property type="evidence" value="ECO:0007669"/>
    <property type="project" value="UniProtKB-KW"/>
</dbReference>
<evidence type="ECO:0000256" key="1">
    <source>
        <dbReference type="ARBA" id="ARBA00010886"/>
    </source>
</evidence>
<keyword evidence="7" id="KW-0723">Serine/threonine-protein kinase</keyword>
<reference evidence="9 10" key="1">
    <citation type="submission" date="2014-06" db="EMBL/GenBank/DDBJ databases">
        <authorList>
            <person name="Swart Estienne"/>
        </authorList>
    </citation>
    <scope>NUCLEOTIDE SEQUENCE [LARGE SCALE GENOMIC DNA]</scope>
    <source>
        <strain evidence="9 10">130c</strain>
    </source>
</reference>
<evidence type="ECO:0000256" key="7">
    <source>
        <dbReference type="RuleBase" id="RU000304"/>
    </source>
</evidence>
<accession>A0A078ABW6</accession>
<organism evidence="9 10">
    <name type="scientific">Stylonychia lemnae</name>
    <name type="common">Ciliate</name>
    <dbReference type="NCBI Taxonomy" id="5949"/>
    <lineage>
        <taxon>Eukaryota</taxon>
        <taxon>Sar</taxon>
        <taxon>Alveolata</taxon>
        <taxon>Ciliophora</taxon>
        <taxon>Intramacronucleata</taxon>
        <taxon>Spirotrichea</taxon>
        <taxon>Stichotrichia</taxon>
        <taxon>Sporadotrichida</taxon>
        <taxon>Oxytrichidae</taxon>
        <taxon>Stylonychinae</taxon>
        <taxon>Stylonychia</taxon>
    </lineage>
</organism>
<protein>
    <submittedName>
        <fullName evidence="9">Kinase-like protein</fullName>
    </submittedName>
</protein>
<dbReference type="PANTHER" id="PTHR43671">
    <property type="entry name" value="SERINE/THREONINE-PROTEIN KINASE NEK"/>
    <property type="match status" value="1"/>
</dbReference>
<evidence type="ECO:0000259" key="8">
    <source>
        <dbReference type="PROSITE" id="PS50011"/>
    </source>
</evidence>
<keyword evidence="2" id="KW-0808">Transferase</keyword>
<comment type="similarity">
    <text evidence="1">Belongs to the protein kinase superfamily. NEK Ser/Thr protein kinase family. NIMA subfamily.</text>
</comment>
<dbReference type="PROSITE" id="PS50011">
    <property type="entry name" value="PROTEIN_KINASE_DOM"/>
    <property type="match status" value="1"/>
</dbReference>
<name>A0A078ABW6_STYLE</name>
<keyword evidence="10" id="KW-1185">Reference proteome</keyword>
<evidence type="ECO:0000256" key="4">
    <source>
        <dbReference type="ARBA" id="ARBA00022777"/>
    </source>
</evidence>
<sequence length="176" mass="20306">MESRFLKLDVLGSGAFGTVYKVQRNSDKLYFAMKQFNDPDIEQIIQEIKALQEMDFKNIIRYYDSSLDPPCIVMEYCQKGSLDKMIKDAKQMNKQIPEEEVLRIVKQILKGLKNCHKNKLVHRDLKPANILINQNDVVKIGDFGLAKFMQQTHLSSQVGTILYMSPEIIEGKQYDG</sequence>
<keyword evidence="3 6" id="KW-0547">Nucleotide-binding</keyword>
<evidence type="ECO:0000313" key="9">
    <source>
        <dbReference type="EMBL" id="CDW79082.1"/>
    </source>
</evidence>
<dbReference type="PANTHER" id="PTHR43671:SF92">
    <property type="entry name" value="SERINE_THREONINE-PROTEIN KINASE NEK10"/>
    <property type="match status" value="1"/>
</dbReference>
<dbReference type="PROSITE" id="PS00108">
    <property type="entry name" value="PROTEIN_KINASE_ST"/>
    <property type="match status" value="1"/>
</dbReference>
<dbReference type="AlphaFoldDB" id="A0A078ABW6"/>
<dbReference type="OMA" id="IMEFCER"/>
<dbReference type="InterPro" id="IPR017441">
    <property type="entry name" value="Protein_kinase_ATP_BS"/>
</dbReference>
<dbReference type="Proteomes" id="UP000039865">
    <property type="component" value="Unassembled WGS sequence"/>
</dbReference>
<evidence type="ECO:0000256" key="6">
    <source>
        <dbReference type="PROSITE-ProRule" id="PRU10141"/>
    </source>
</evidence>
<dbReference type="PROSITE" id="PS00107">
    <property type="entry name" value="PROTEIN_KINASE_ATP"/>
    <property type="match status" value="1"/>
</dbReference>
<dbReference type="InterPro" id="IPR000719">
    <property type="entry name" value="Prot_kinase_dom"/>
</dbReference>
<evidence type="ECO:0000256" key="3">
    <source>
        <dbReference type="ARBA" id="ARBA00022741"/>
    </source>
</evidence>
<dbReference type="GO" id="GO:0005524">
    <property type="term" value="F:ATP binding"/>
    <property type="evidence" value="ECO:0007669"/>
    <property type="project" value="UniProtKB-UniRule"/>
</dbReference>
<keyword evidence="5 6" id="KW-0067">ATP-binding</keyword>
<dbReference type="SMART" id="SM00220">
    <property type="entry name" value="S_TKc"/>
    <property type="match status" value="1"/>
</dbReference>
<dbReference type="Gene3D" id="1.10.510.10">
    <property type="entry name" value="Transferase(Phosphotransferase) domain 1"/>
    <property type="match status" value="1"/>
</dbReference>
<dbReference type="InParanoid" id="A0A078ABW6"/>
<dbReference type="OrthoDB" id="40902at2759"/>
<dbReference type="EMBL" id="CCKQ01007673">
    <property type="protein sequence ID" value="CDW79082.1"/>
    <property type="molecule type" value="Genomic_DNA"/>
</dbReference>
<proteinExistence type="inferred from homology"/>
<feature type="domain" description="Protein kinase" evidence="8">
    <location>
        <begin position="5"/>
        <end position="176"/>
    </location>
</feature>
<keyword evidence="4 9" id="KW-0418">Kinase</keyword>
<evidence type="ECO:0000313" key="10">
    <source>
        <dbReference type="Proteomes" id="UP000039865"/>
    </source>
</evidence>
<dbReference type="InterPro" id="IPR050660">
    <property type="entry name" value="NEK_Ser/Thr_kinase"/>
</dbReference>